<evidence type="ECO:0000313" key="2">
    <source>
        <dbReference type="EMBL" id="HIU93006.1"/>
    </source>
</evidence>
<name>A0A9D1N148_9CLOT</name>
<dbReference type="PROSITE" id="PS51671">
    <property type="entry name" value="ACT"/>
    <property type="match status" value="1"/>
</dbReference>
<evidence type="ECO:0000313" key="3">
    <source>
        <dbReference type="Proteomes" id="UP000886748"/>
    </source>
</evidence>
<dbReference type="Gene3D" id="3.30.70.260">
    <property type="match status" value="1"/>
</dbReference>
<dbReference type="Proteomes" id="UP000886748">
    <property type="component" value="Unassembled WGS sequence"/>
</dbReference>
<reference evidence="2" key="1">
    <citation type="submission" date="2020-10" db="EMBL/GenBank/DDBJ databases">
        <authorList>
            <person name="Gilroy R."/>
        </authorList>
    </citation>
    <scope>NUCLEOTIDE SEQUENCE</scope>
    <source>
        <strain evidence="2">CHK154-7741</strain>
    </source>
</reference>
<dbReference type="SUPFAM" id="SSF55021">
    <property type="entry name" value="ACT-like"/>
    <property type="match status" value="1"/>
</dbReference>
<dbReference type="AlphaFoldDB" id="A0A9D1N148"/>
<protein>
    <submittedName>
        <fullName evidence="2">ACT domain-containing protein</fullName>
    </submittedName>
</protein>
<dbReference type="CDD" id="cd04881">
    <property type="entry name" value="ACT_HSDH-Hom"/>
    <property type="match status" value="1"/>
</dbReference>
<dbReference type="InterPro" id="IPR002912">
    <property type="entry name" value="ACT_dom"/>
</dbReference>
<gene>
    <name evidence="2" type="ORF">IAD26_07730</name>
</gene>
<reference evidence="2" key="2">
    <citation type="journal article" date="2021" name="PeerJ">
        <title>Extensive microbial diversity within the chicken gut microbiome revealed by metagenomics and culture.</title>
        <authorList>
            <person name="Gilroy R."/>
            <person name="Ravi A."/>
            <person name="Getino M."/>
            <person name="Pursley I."/>
            <person name="Horton D.L."/>
            <person name="Alikhan N.F."/>
            <person name="Baker D."/>
            <person name="Gharbi K."/>
            <person name="Hall N."/>
            <person name="Watson M."/>
            <person name="Adriaenssens E.M."/>
            <person name="Foster-Nyarko E."/>
            <person name="Jarju S."/>
            <person name="Secka A."/>
            <person name="Antonio M."/>
            <person name="Oren A."/>
            <person name="Chaudhuri R.R."/>
            <person name="La Ragione R."/>
            <person name="Hildebrand F."/>
            <person name="Pallen M.J."/>
        </authorList>
    </citation>
    <scope>NUCLEOTIDE SEQUENCE</scope>
    <source>
        <strain evidence="2">CHK154-7741</strain>
    </source>
</reference>
<dbReference type="InterPro" id="IPR045865">
    <property type="entry name" value="ACT-like_dom_sf"/>
</dbReference>
<feature type="domain" description="ACT" evidence="1">
    <location>
        <begin position="1"/>
        <end position="75"/>
    </location>
</feature>
<evidence type="ECO:0000259" key="1">
    <source>
        <dbReference type="PROSITE" id="PS51671"/>
    </source>
</evidence>
<proteinExistence type="predicted"/>
<accession>A0A9D1N148</accession>
<comment type="caution">
    <text evidence="2">The sequence shown here is derived from an EMBL/GenBank/DDBJ whole genome shotgun (WGS) entry which is preliminary data.</text>
</comment>
<dbReference type="EMBL" id="DVOD01000056">
    <property type="protein sequence ID" value="HIU93006.1"/>
    <property type="molecule type" value="Genomic_DNA"/>
</dbReference>
<feature type="non-terminal residue" evidence="2">
    <location>
        <position position="1"/>
    </location>
</feature>
<organism evidence="2 3">
    <name type="scientific">Candidatus Limenecus avicola</name>
    <dbReference type="NCBI Taxonomy" id="2840847"/>
    <lineage>
        <taxon>Bacteria</taxon>
        <taxon>Bacillati</taxon>
        <taxon>Bacillota</taxon>
        <taxon>Clostridia</taxon>
        <taxon>Eubacteriales</taxon>
        <taxon>Clostridiaceae</taxon>
        <taxon>Clostridiaceae incertae sedis</taxon>
        <taxon>Candidatus Limenecus</taxon>
    </lineage>
</organism>
<sequence>ISVTAANTPGVIGSIGEICGRHNISLASVLQKGIDKENTAEIVVITEGCKEQDINNAVEELKNNNSIVKINNLIRVME</sequence>
<dbReference type="Pfam" id="PF01842">
    <property type="entry name" value="ACT"/>
    <property type="match status" value="1"/>
</dbReference>